<feature type="transmembrane region" description="Helical" evidence="6">
    <location>
        <begin position="269"/>
        <end position="286"/>
    </location>
</feature>
<dbReference type="InterPro" id="IPR011701">
    <property type="entry name" value="MFS"/>
</dbReference>
<proteinExistence type="predicted"/>
<dbReference type="InterPro" id="IPR050189">
    <property type="entry name" value="MFS_Efflux_Transporters"/>
</dbReference>
<name>A0ABP6RR99_9PSEU</name>
<keyword evidence="3 6" id="KW-0812">Transmembrane</keyword>
<evidence type="ECO:0000256" key="4">
    <source>
        <dbReference type="ARBA" id="ARBA00022989"/>
    </source>
</evidence>
<evidence type="ECO:0000256" key="5">
    <source>
        <dbReference type="ARBA" id="ARBA00023136"/>
    </source>
</evidence>
<feature type="transmembrane region" description="Helical" evidence="6">
    <location>
        <begin position="79"/>
        <end position="102"/>
    </location>
</feature>
<feature type="transmembrane region" description="Helical" evidence="6">
    <location>
        <begin position="292"/>
        <end position="315"/>
    </location>
</feature>
<feature type="transmembrane region" description="Helical" evidence="6">
    <location>
        <begin position="45"/>
        <end position="67"/>
    </location>
</feature>
<evidence type="ECO:0000256" key="3">
    <source>
        <dbReference type="ARBA" id="ARBA00022692"/>
    </source>
</evidence>
<evidence type="ECO:0000313" key="9">
    <source>
        <dbReference type="Proteomes" id="UP001500483"/>
    </source>
</evidence>
<keyword evidence="5 6" id="KW-0472">Membrane</keyword>
<dbReference type="SUPFAM" id="SSF103473">
    <property type="entry name" value="MFS general substrate transporter"/>
    <property type="match status" value="1"/>
</dbReference>
<dbReference type="Pfam" id="PF07690">
    <property type="entry name" value="MFS_1"/>
    <property type="match status" value="1"/>
</dbReference>
<feature type="transmembrane region" description="Helical" evidence="6">
    <location>
        <begin position="206"/>
        <end position="228"/>
    </location>
</feature>
<comment type="subcellular location">
    <subcellularLocation>
        <location evidence="1">Cell membrane</location>
        <topology evidence="1">Multi-pass membrane protein</topology>
    </subcellularLocation>
</comment>
<dbReference type="Gene3D" id="1.20.1250.20">
    <property type="entry name" value="MFS general substrate transporter like domains"/>
    <property type="match status" value="2"/>
</dbReference>
<evidence type="ECO:0000313" key="8">
    <source>
        <dbReference type="EMBL" id="GAA3359761.1"/>
    </source>
</evidence>
<feature type="transmembrane region" description="Helical" evidence="6">
    <location>
        <begin position="159"/>
        <end position="178"/>
    </location>
</feature>
<feature type="transmembrane region" description="Helical" evidence="6">
    <location>
        <begin position="108"/>
        <end position="127"/>
    </location>
</feature>
<keyword evidence="4 6" id="KW-1133">Transmembrane helix</keyword>
<dbReference type="PANTHER" id="PTHR43124:SF3">
    <property type="entry name" value="CHLORAMPHENICOL EFFLUX PUMP RV0191"/>
    <property type="match status" value="1"/>
</dbReference>
<protein>
    <recommendedName>
        <fullName evidence="7">Major facilitator superfamily (MFS) profile domain-containing protein</fullName>
    </recommendedName>
</protein>
<dbReference type="RefSeq" id="WP_344928215.1">
    <property type="nucleotide sequence ID" value="NZ_BAAAYK010000038.1"/>
</dbReference>
<feature type="transmembrane region" description="Helical" evidence="6">
    <location>
        <begin position="355"/>
        <end position="374"/>
    </location>
</feature>
<dbReference type="InterPro" id="IPR020846">
    <property type="entry name" value="MFS_dom"/>
</dbReference>
<reference evidence="9" key="1">
    <citation type="journal article" date="2019" name="Int. J. Syst. Evol. Microbiol.">
        <title>The Global Catalogue of Microorganisms (GCM) 10K type strain sequencing project: providing services to taxonomists for standard genome sequencing and annotation.</title>
        <authorList>
            <consortium name="The Broad Institute Genomics Platform"/>
            <consortium name="The Broad Institute Genome Sequencing Center for Infectious Disease"/>
            <person name="Wu L."/>
            <person name="Ma J."/>
        </authorList>
    </citation>
    <scope>NUCLEOTIDE SEQUENCE [LARGE SCALE GENOMIC DNA]</scope>
    <source>
        <strain evidence="9">JCM 9687</strain>
    </source>
</reference>
<comment type="caution">
    <text evidence="8">The sequence shown here is derived from an EMBL/GenBank/DDBJ whole genome shotgun (WGS) entry which is preliminary data.</text>
</comment>
<evidence type="ECO:0000259" key="7">
    <source>
        <dbReference type="PROSITE" id="PS50850"/>
    </source>
</evidence>
<accession>A0ABP6RR99</accession>
<dbReference type="EMBL" id="BAAAYK010000038">
    <property type="protein sequence ID" value="GAA3359761.1"/>
    <property type="molecule type" value="Genomic_DNA"/>
</dbReference>
<dbReference type="Proteomes" id="UP001500483">
    <property type="component" value="Unassembled WGS sequence"/>
</dbReference>
<dbReference type="InterPro" id="IPR036259">
    <property type="entry name" value="MFS_trans_sf"/>
</dbReference>
<keyword evidence="9" id="KW-1185">Reference proteome</keyword>
<gene>
    <name evidence="8" type="ORF">GCM10020366_37060</name>
</gene>
<feature type="transmembrane region" description="Helical" evidence="6">
    <location>
        <begin position="134"/>
        <end position="153"/>
    </location>
</feature>
<keyword evidence="2" id="KW-1003">Cell membrane</keyword>
<feature type="transmembrane region" description="Helical" evidence="6">
    <location>
        <begin position="240"/>
        <end position="257"/>
    </location>
</feature>
<feature type="transmembrane region" description="Helical" evidence="6">
    <location>
        <begin position="327"/>
        <end position="349"/>
    </location>
</feature>
<dbReference type="PROSITE" id="PS50850">
    <property type="entry name" value="MFS"/>
    <property type="match status" value="1"/>
</dbReference>
<evidence type="ECO:0000256" key="1">
    <source>
        <dbReference type="ARBA" id="ARBA00004651"/>
    </source>
</evidence>
<evidence type="ECO:0000256" key="6">
    <source>
        <dbReference type="SAM" id="Phobius"/>
    </source>
</evidence>
<dbReference type="PANTHER" id="PTHR43124">
    <property type="entry name" value="PURINE EFFLUX PUMP PBUE"/>
    <property type="match status" value="1"/>
</dbReference>
<sequence>MASRAGRGPRVWPLYAGGFLGPYGSTMVTPMVHEVAAGLHGSVTAAAAAVTAYMVPFAVLLLVSGTLAERWGRGRVVRAALLVFALVSALCAAAPTMELFLLGRAVQGAANAFITPLLVASIIDLVPGERRGRALGWFAGMQAAGQGFSPLITGVAAAWHWRLAFVFPALLAVVLVLLPPDAAAAARRATGAVPWRVLVNRRLGSAAALSFLSYLGAVGLTVLVVLRVADDFGFGPVQRGLVSAAFGVAGVAAAGPLGRSAERVGPRPLGLVLNALLAAGLLAAALGPDPLLVVVGVLLAGAAVTGIRTIVNELAATSAPSNRGGAASLALAAQFFGGALAPVLWVPLYHLDARWGFAAACTAPLAALVVLLAARSLRRAPGSPT</sequence>
<feature type="domain" description="Major facilitator superfamily (MFS) profile" evidence="7">
    <location>
        <begin position="10"/>
        <end position="378"/>
    </location>
</feature>
<feature type="transmembrane region" description="Helical" evidence="6">
    <location>
        <begin position="12"/>
        <end position="33"/>
    </location>
</feature>
<evidence type="ECO:0000256" key="2">
    <source>
        <dbReference type="ARBA" id="ARBA00022475"/>
    </source>
</evidence>
<organism evidence="8 9">
    <name type="scientific">Saccharopolyspora gregorii</name>
    <dbReference type="NCBI Taxonomy" id="33914"/>
    <lineage>
        <taxon>Bacteria</taxon>
        <taxon>Bacillati</taxon>
        <taxon>Actinomycetota</taxon>
        <taxon>Actinomycetes</taxon>
        <taxon>Pseudonocardiales</taxon>
        <taxon>Pseudonocardiaceae</taxon>
        <taxon>Saccharopolyspora</taxon>
    </lineage>
</organism>